<feature type="transmembrane region" description="Helical" evidence="6">
    <location>
        <begin position="209"/>
        <end position="228"/>
    </location>
</feature>
<protein>
    <recommendedName>
        <fullName evidence="7">CopC domain-containing protein</fullName>
    </recommendedName>
</protein>
<feature type="transmembrane region" description="Helical" evidence="6">
    <location>
        <begin position="286"/>
        <end position="307"/>
    </location>
</feature>
<feature type="transmembrane region" description="Helical" evidence="6">
    <location>
        <begin position="363"/>
        <end position="386"/>
    </location>
</feature>
<feature type="region of interest" description="Disordered" evidence="5">
    <location>
        <begin position="1"/>
        <end position="35"/>
    </location>
</feature>
<keyword evidence="6" id="KW-0812">Transmembrane</keyword>
<dbReference type="SUPFAM" id="SSF81296">
    <property type="entry name" value="E set domains"/>
    <property type="match status" value="1"/>
</dbReference>
<dbReference type="PANTHER" id="PTHR34820:SF4">
    <property type="entry name" value="INNER MEMBRANE PROTEIN YEBZ"/>
    <property type="match status" value="1"/>
</dbReference>
<dbReference type="Pfam" id="PF04234">
    <property type="entry name" value="CopC"/>
    <property type="match status" value="1"/>
</dbReference>
<dbReference type="Gene3D" id="2.60.40.1220">
    <property type="match status" value="1"/>
</dbReference>
<name>A0A6J4U3T0_9BACT</name>
<evidence type="ECO:0000256" key="2">
    <source>
        <dbReference type="ARBA" id="ARBA00022723"/>
    </source>
</evidence>
<dbReference type="GO" id="GO:0005507">
    <property type="term" value="F:copper ion binding"/>
    <property type="evidence" value="ECO:0007669"/>
    <property type="project" value="InterPro"/>
</dbReference>
<evidence type="ECO:0000313" key="8">
    <source>
        <dbReference type="EMBL" id="CAA9539942.1"/>
    </source>
</evidence>
<feature type="transmembrane region" description="Helical" evidence="6">
    <location>
        <begin position="181"/>
        <end position="202"/>
    </location>
</feature>
<feature type="transmembrane region" description="Helical" evidence="6">
    <location>
        <begin position="38"/>
        <end position="59"/>
    </location>
</feature>
<dbReference type="InterPro" id="IPR007348">
    <property type="entry name" value="CopC_dom"/>
</dbReference>
<feature type="domain" description="CopC" evidence="7">
    <location>
        <begin position="68"/>
        <end position="159"/>
    </location>
</feature>
<evidence type="ECO:0000256" key="3">
    <source>
        <dbReference type="ARBA" id="ARBA00022729"/>
    </source>
</evidence>
<keyword evidence="6" id="KW-0472">Membrane</keyword>
<dbReference type="InterPro" id="IPR014756">
    <property type="entry name" value="Ig_E-set"/>
</dbReference>
<feature type="transmembrane region" description="Helical" evidence="6">
    <location>
        <begin position="248"/>
        <end position="274"/>
    </location>
</feature>
<dbReference type="EMBL" id="CADCWF010000036">
    <property type="protein sequence ID" value="CAA9539942.1"/>
    <property type="molecule type" value="Genomic_DNA"/>
</dbReference>
<keyword evidence="2" id="KW-0479">Metal-binding</keyword>
<feature type="transmembrane region" description="Helical" evidence="6">
    <location>
        <begin position="319"/>
        <end position="342"/>
    </location>
</feature>
<organism evidence="8">
    <name type="scientific">uncultured Thermomicrobiales bacterium</name>
    <dbReference type="NCBI Taxonomy" id="1645740"/>
    <lineage>
        <taxon>Bacteria</taxon>
        <taxon>Pseudomonadati</taxon>
        <taxon>Thermomicrobiota</taxon>
        <taxon>Thermomicrobia</taxon>
        <taxon>Thermomicrobiales</taxon>
        <taxon>environmental samples</taxon>
    </lineage>
</organism>
<dbReference type="GO" id="GO:0005886">
    <property type="term" value="C:plasma membrane"/>
    <property type="evidence" value="ECO:0007669"/>
    <property type="project" value="TreeGrafter"/>
</dbReference>
<sequence length="825" mass="84457">MLASFRHPSHQSRQRREPTEGHRRGIPSPPPRGLRGGAAGGGGFLLAAWLLALVAFALAPRSAGAEPRLVESLPTEDATVTGAPTEVELFFLEPVPAVVVSLIDRRGAVTPLAATIDPVDTRHVVAPLPDRIGEGPWTIGWSVPDAEGRPVAGTFAFRVAGGRIPGAAVTDGQWPQPWAVVVRWLAVLGTALAAGVALLGLVGRRVGAAIPGAAGVVAAAGATVALLATAAEPVLGTVLSSAAPLADAFAAMAGVWWLRLVALALLALLTLGLLATRRAAAPPASAAFAGIGLAVAALVGLGLSGHAASADGAVRPLGAVAEVVCIVSLTLFAGSLVAALVGRVPRSTRNDQPDAERAIPTTGFARLALPLGLAALVAGAAAAAFVLPRPENLWGGGYGWLLLLACLPLLGALALTARAGLVHGRKPAAALAFAAGARLGSGGGAAAGTTASSVPVPHSDPDLAPSSAPTTARGTRSVPTALKLAAPLALVALLTAATLPLLAAPGTETPQTLARLDLAAGVPLGPDQFGAMQLSLAPAVPGETGVVFELEAADGTVLPAAEAPMVDLTIRPLDHPGEERTVALTPDRFGGWATGAVDLSGAGWWQADVTLVPPAGQRVRVPFWFVLPDPNVTGRGPTPSADPAAEAVFDRAIAGLADLRSVRYTQRLSDGSGSLYQSLLEVTDAVDGRPAAFAERSSRFQSLVVGDTQWVREAGETSWRERAAPSLYLPSAWAATYAGAEGFRLGPVAEVDGAPCRVVTFYLPRAARSAAAWFAWWVDEETGMIRRETMVSNRHYMVYSFGDFNEEIRIEPPVPEDGLSATPVP</sequence>
<feature type="region of interest" description="Disordered" evidence="5">
    <location>
        <begin position="448"/>
        <end position="475"/>
    </location>
</feature>
<comment type="subcellular location">
    <subcellularLocation>
        <location evidence="1">Cell envelope</location>
    </subcellularLocation>
</comment>
<keyword evidence="4" id="KW-0186">Copper</keyword>
<evidence type="ECO:0000256" key="5">
    <source>
        <dbReference type="SAM" id="MobiDB-lite"/>
    </source>
</evidence>
<evidence type="ECO:0000256" key="4">
    <source>
        <dbReference type="ARBA" id="ARBA00023008"/>
    </source>
</evidence>
<reference evidence="8" key="1">
    <citation type="submission" date="2020-02" db="EMBL/GenBank/DDBJ databases">
        <authorList>
            <person name="Meier V. D."/>
        </authorList>
    </citation>
    <scope>NUCLEOTIDE SEQUENCE</scope>
    <source>
        <strain evidence="8">AVDCRST_MAG59</strain>
    </source>
</reference>
<proteinExistence type="predicted"/>
<accession>A0A6J4U3T0</accession>
<dbReference type="GO" id="GO:0042597">
    <property type="term" value="C:periplasmic space"/>
    <property type="evidence" value="ECO:0007669"/>
    <property type="project" value="InterPro"/>
</dbReference>
<gene>
    <name evidence="8" type="ORF">AVDCRST_MAG59-754</name>
</gene>
<dbReference type="GO" id="GO:0030313">
    <property type="term" value="C:cell envelope"/>
    <property type="evidence" value="ECO:0007669"/>
    <property type="project" value="UniProtKB-SubCell"/>
</dbReference>
<dbReference type="PANTHER" id="PTHR34820">
    <property type="entry name" value="INNER MEMBRANE PROTEIN YEBZ"/>
    <property type="match status" value="1"/>
</dbReference>
<keyword evidence="6" id="KW-1133">Transmembrane helix</keyword>
<feature type="compositionally biased region" description="Basic and acidic residues" evidence="5">
    <location>
        <begin position="14"/>
        <end position="23"/>
    </location>
</feature>
<evidence type="ECO:0000256" key="6">
    <source>
        <dbReference type="SAM" id="Phobius"/>
    </source>
</evidence>
<evidence type="ECO:0000256" key="1">
    <source>
        <dbReference type="ARBA" id="ARBA00004196"/>
    </source>
</evidence>
<dbReference type="InterPro" id="IPR032694">
    <property type="entry name" value="CopC/D"/>
</dbReference>
<evidence type="ECO:0000259" key="7">
    <source>
        <dbReference type="Pfam" id="PF04234"/>
    </source>
</evidence>
<dbReference type="GO" id="GO:0046688">
    <property type="term" value="P:response to copper ion"/>
    <property type="evidence" value="ECO:0007669"/>
    <property type="project" value="InterPro"/>
</dbReference>
<keyword evidence="3" id="KW-0732">Signal</keyword>
<feature type="transmembrane region" description="Helical" evidence="6">
    <location>
        <begin position="484"/>
        <end position="503"/>
    </location>
</feature>
<dbReference type="InterPro" id="IPR014755">
    <property type="entry name" value="Cu-Rt/internalin_Ig-like"/>
</dbReference>
<feature type="transmembrane region" description="Helical" evidence="6">
    <location>
        <begin position="398"/>
        <end position="417"/>
    </location>
</feature>
<dbReference type="AlphaFoldDB" id="A0A6J4U3T0"/>
<dbReference type="GO" id="GO:0006825">
    <property type="term" value="P:copper ion transport"/>
    <property type="evidence" value="ECO:0007669"/>
    <property type="project" value="InterPro"/>
</dbReference>